<name>A0A9P4QVV8_9PLEO</name>
<dbReference type="PANTHER" id="PTHR45696">
    <property type="entry name" value="60S ACIDIC RIBOSOMAL PROTEIN P1"/>
    <property type="match status" value="1"/>
</dbReference>
<dbReference type="AlphaFoldDB" id="A0A9P4QVV8"/>
<dbReference type="FunFam" id="1.10.10.1410:FF:000001">
    <property type="entry name" value="60S acidic ribosomal protein P1"/>
    <property type="match status" value="1"/>
</dbReference>
<keyword evidence="10" id="KW-1185">Reference proteome</keyword>
<evidence type="ECO:0000313" key="10">
    <source>
        <dbReference type="Proteomes" id="UP000799444"/>
    </source>
</evidence>
<proteinExistence type="inferred from homology"/>
<dbReference type="Proteomes" id="UP000799444">
    <property type="component" value="Unassembled WGS sequence"/>
</dbReference>
<evidence type="ECO:0000256" key="7">
    <source>
        <dbReference type="ARBA" id="ARBA00042918"/>
    </source>
</evidence>
<evidence type="ECO:0000256" key="4">
    <source>
        <dbReference type="ARBA" id="ARBA00022980"/>
    </source>
</evidence>
<evidence type="ECO:0000256" key="3">
    <source>
        <dbReference type="ARBA" id="ARBA00011266"/>
    </source>
</evidence>
<feature type="compositionally biased region" description="Acidic residues" evidence="8">
    <location>
        <begin position="89"/>
        <end position="99"/>
    </location>
</feature>
<comment type="caution">
    <text evidence="9">The sequence shown here is derived from an EMBL/GenBank/DDBJ whole genome shotgun (WGS) entry which is preliminary data.</text>
</comment>
<dbReference type="GO" id="GO:0003735">
    <property type="term" value="F:structural constituent of ribosome"/>
    <property type="evidence" value="ECO:0007669"/>
    <property type="project" value="TreeGrafter"/>
</dbReference>
<keyword evidence="5" id="KW-0687">Ribonucleoprotein</keyword>
<accession>A0A9P4QVV8</accession>
<comment type="subunit">
    <text evidence="3">P1 and P2 exist as dimers at the large ribosomal subunit.</text>
</comment>
<protein>
    <recommendedName>
        <fullName evidence="6">Large ribosomal subunit protein P1</fullName>
    </recommendedName>
    <alternativeName>
        <fullName evidence="7">60S acidic ribosomal protein P1</fullName>
    </alternativeName>
</protein>
<dbReference type="GO" id="GO:0022625">
    <property type="term" value="C:cytosolic large ribosomal subunit"/>
    <property type="evidence" value="ECO:0007669"/>
    <property type="project" value="TreeGrafter"/>
</dbReference>
<dbReference type="PANTHER" id="PTHR45696:SF10">
    <property type="entry name" value="LARGE RIBOSOMAL SUBUNIT PROTEIN P1"/>
    <property type="match status" value="1"/>
</dbReference>
<evidence type="ECO:0000256" key="1">
    <source>
        <dbReference type="ARBA" id="ARBA00003362"/>
    </source>
</evidence>
<dbReference type="OrthoDB" id="2194681at2759"/>
<evidence type="ECO:0000256" key="5">
    <source>
        <dbReference type="ARBA" id="ARBA00023274"/>
    </source>
</evidence>
<evidence type="ECO:0000256" key="2">
    <source>
        <dbReference type="ARBA" id="ARBA00005436"/>
    </source>
</evidence>
<feature type="non-terminal residue" evidence="9">
    <location>
        <position position="1"/>
    </location>
</feature>
<sequence>NKAEAAVSYAALILADANINITADKLQTLLNAANIEDVEPIWTTLFAKALEGKDVKDLLTAVASGPAKGPEVATKDENDKDGNDKEGESDGNDDGDDASDSGSDIGMSLFD</sequence>
<keyword evidence="4" id="KW-0689">Ribosomal protein</keyword>
<organism evidence="9 10">
    <name type="scientific">Polyplosphaeria fusca</name>
    <dbReference type="NCBI Taxonomy" id="682080"/>
    <lineage>
        <taxon>Eukaryota</taxon>
        <taxon>Fungi</taxon>
        <taxon>Dikarya</taxon>
        <taxon>Ascomycota</taxon>
        <taxon>Pezizomycotina</taxon>
        <taxon>Dothideomycetes</taxon>
        <taxon>Pleosporomycetidae</taxon>
        <taxon>Pleosporales</taxon>
        <taxon>Tetraplosphaeriaceae</taxon>
        <taxon>Polyplosphaeria</taxon>
    </lineage>
</organism>
<dbReference type="GO" id="GO:0043021">
    <property type="term" value="F:ribonucleoprotein complex binding"/>
    <property type="evidence" value="ECO:0007669"/>
    <property type="project" value="TreeGrafter"/>
</dbReference>
<dbReference type="CDD" id="cd05831">
    <property type="entry name" value="Ribosomal_P1"/>
    <property type="match status" value="1"/>
</dbReference>
<dbReference type="Pfam" id="PF00428">
    <property type="entry name" value="Ribosomal_60s"/>
    <property type="match status" value="1"/>
</dbReference>
<feature type="compositionally biased region" description="Basic and acidic residues" evidence="8">
    <location>
        <begin position="73"/>
        <end position="88"/>
    </location>
</feature>
<gene>
    <name evidence="9" type="ORF">EJ04DRAFT_397145</name>
</gene>
<dbReference type="GO" id="GO:0002181">
    <property type="term" value="P:cytoplasmic translation"/>
    <property type="evidence" value="ECO:0007669"/>
    <property type="project" value="TreeGrafter"/>
</dbReference>
<dbReference type="GO" id="GO:0030295">
    <property type="term" value="F:protein kinase activator activity"/>
    <property type="evidence" value="ECO:0007669"/>
    <property type="project" value="TreeGrafter"/>
</dbReference>
<dbReference type="EMBL" id="ML996161">
    <property type="protein sequence ID" value="KAF2733415.1"/>
    <property type="molecule type" value="Genomic_DNA"/>
</dbReference>
<dbReference type="InterPro" id="IPR038716">
    <property type="entry name" value="P1/P2_N_sf"/>
</dbReference>
<evidence type="ECO:0000256" key="8">
    <source>
        <dbReference type="SAM" id="MobiDB-lite"/>
    </source>
</evidence>
<dbReference type="Gene3D" id="1.10.10.1410">
    <property type="match status" value="1"/>
</dbReference>
<evidence type="ECO:0000313" key="9">
    <source>
        <dbReference type="EMBL" id="KAF2733415.1"/>
    </source>
</evidence>
<feature type="region of interest" description="Disordered" evidence="8">
    <location>
        <begin position="62"/>
        <end position="111"/>
    </location>
</feature>
<reference evidence="9" key="1">
    <citation type="journal article" date="2020" name="Stud. Mycol.">
        <title>101 Dothideomycetes genomes: a test case for predicting lifestyles and emergence of pathogens.</title>
        <authorList>
            <person name="Haridas S."/>
            <person name="Albert R."/>
            <person name="Binder M."/>
            <person name="Bloem J."/>
            <person name="Labutti K."/>
            <person name="Salamov A."/>
            <person name="Andreopoulos B."/>
            <person name="Baker S."/>
            <person name="Barry K."/>
            <person name="Bills G."/>
            <person name="Bluhm B."/>
            <person name="Cannon C."/>
            <person name="Castanera R."/>
            <person name="Culley D."/>
            <person name="Daum C."/>
            <person name="Ezra D."/>
            <person name="Gonzalez J."/>
            <person name="Henrissat B."/>
            <person name="Kuo A."/>
            <person name="Liang C."/>
            <person name="Lipzen A."/>
            <person name="Lutzoni F."/>
            <person name="Magnuson J."/>
            <person name="Mondo S."/>
            <person name="Nolan M."/>
            <person name="Ohm R."/>
            <person name="Pangilinan J."/>
            <person name="Park H.-J."/>
            <person name="Ramirez L."/>
            <person name="Alfaro M."/>
            <person name="Sun H."/>
            <person name="Tritt A."/>
            <person name="Yoshinaga Y."/>
            <person name="Zwiers L.-H."/>
            <person name="Turgeon B."/>
            <person name="Goodwin S."/>
            <person name="Spatafora J."/>
            <person name="Crous P."/>
            <person name="Grigoriev I."/>
        </authorList>
    </citation>
    <scope>NUCLEOTIDE SEQUENCE</scope>
    <source>
        <strain evidence="9">CBS 125425</strain>
    </source>
</reference>
<comment type="function">
    <text evidence="1">Plays an important role in the elongation step of protein synthesis.</text>
</comment>
<evidence type="ECO:0000256" key="6">
    <source>
        <dbReference type="ARBA" id="ARBA00041116"/>
    </source>
</evidence>
<comment type="similarity">
    <text evidence="2">Belongs to the eukaryotic ribosomal protein P1/P2 family.</text>
</comment>
<feature type="non-terminal residue" evidence="9">
    <location>
        <position position="111"/>
    </location>
</feature>